<keyword evidence="3" id="KW-0328">Glycosyltransferase</keyword>
<evidence type="ECO:0000313" key="3">
    <source>
        <dbReference type="EMBL" id="MCI4674120.1"/>
    </source>
</evidence>
<dbReference type="PANTHER" id="PTHR31299">
    <property type="entry name" value="ESTERASE, PUTATIVE (AFU_ORTHOLOGUE AFUA_1G05850)-RELATED"/>
    <property type="match status" value="1"/>
</dbReference>
<dbReference type="SUPFAM" id="SSF53474">
    <property type="entry name" value="alpha/beta-Hydrolases"/>
    <property type="match status" value="1"/>
</dbReference>
<organism evidence="3 4">
    <name type="scientific">Candidatus Mycolicibacterium alkanivorans</name>
    <dbReference type="NCBI Taxonomy" id="2954114"/>
    <lineage>
        <taxon>Bacteria</taxon>
        <taxon>Bacillati</taxon>
        <taxon>Actinomycetota</taxon>
        <taxon>Actinomycetes</taxon>
        <taxon>Mycobacteriales</taxon>
        <taxon>Mycobacteriaceae</taxon>
        <taxon>Mycolicibacterium</taxon>
    </lineage>
</organism>
<reference evidence="3" key="1">
    <citation type="journal article" date="2022" name="ISME J.">
        <title>Identification of active gaseous-alkane degraders at natural gas seeps.</title>
        <authorList>
            <person name="Farhan Ul Haque M."/>
            <person name="Hernandez M."/>
            <person name="Crombie A.T."/>
            <person name="Murrell J.C."/>
        </authorList>
    </citation>
    <scope>NUCLEOTIDE SEQUENCE</scope>
    <source>
        <strain evidence="3">ANDR5</strain>
    </source>
</reference>
<dbReference type="InterPro" id="IPR052036">
    <property type="entry name" value="Hydrolase/PRTase-associated"/>
</dbReference>
<dbReference type="Pfam" id="PF20408">
    <property type="entry name" value="Abhydrolase_11"/>
    <property type="match status" value="1"/>
</dbReference>
<dbReference type="RefSeq" id="WP_243070594.1">
    <property type="nucleotide sequence ID" value="NZ_JAIVFL010000001.1"/>
</dbReference>
<dbReference type="InterPro" id="IPR046879">
    <property type="entry name" value="KANL3/Tex30_Abhydrolase"/>
</dbReference>
<dbReference type="SUPFAM" id="SSF53271">
    <property type="entry name" value="PRTase-like"/>
    <property type="match status" value="1"/>
</dbReference>
<dbReference type="CDD" id="cd06223">
    <property type="entry name" value="PRTases_typeI"/>
    <property type="match status" value="1"/>
</dbReference>
<dbReference type="Gene3D" id="3.40.50.2020">
    <property type="match status" value="1"/>
</dbReference>
<proteinExistence type="predicted"/>
<comment type="caution">
    <text evidence="3">The sequence shown here is derived from an EMBL/GenBank/DDBJ whole genome shotgun (WGS) entry which is preliminary data.</text>
</comment>
<dbReference type="Proteomes" id="UP001139068">
    <property type="component" value="Unassembled WGS sequence"/>
</dbReference>
<accession>A0ABS9YSD9</accession>
<dbReference type="GO" id="GO:0016757">
    <property type="term" value="F:glycosyltransferase activity"/>
    <property type="evidence" value="ECO:0007669"/>
    <property type="project" value="UniProtKB-KW"/>
</dbReference>
<name>A0ABS9YSD9_9MYCO</name>
<dbReference type="Gene3D" id="3.40.50.1820">
    <property type="entry name" value="alpha/beta hydrolase"/>
    <property type="match status" value="1"/>
</dbReference>
<dbReference type="PANTHER" id="PTHR31299:SF0">
    <property type="entry name" value="ESTERASE, PUTATIVE (AFU_ORTHOLOGUE AFUA_1G05850)-RELATED"/>
    <property type="match status" value="1"/>
</dbReference>
<dbReference type="Gene3D" id="3.30.1310.20">
    <property type="entry name" value="PRTase-like"/>
    <property type="match status" value="1"/>
</dbReference>
<feature type="domain" description="Phosphoribosyltransferase" evidence="1">
    <location>
        <begin position="11"/>
        <end position="181"/>
    </location>
</feature>
<dbReference type="Pfam" id="PF00156">
    <property type="entry name" value="Pribosyltran"/>
    <property type="match status" value="1"/>
</dbReference>
<keyword evidence="4" id="KW-1185">Reference proteome</keyword>
<gene>
    <name evidence="3" type="ORF">K9U37_03860</name>
</gene>
<evidence type="ECO:0000259" key="1">
    <source>
        <dbReference type="Pfam" id="PF00156"/>
    </source>
</evidence>
<protein>
    <submittedName>
        <fullName evidence="3">Phosphoribosyltransferase</fullName>
    </submittedName>
</protein>
<evidence type="ECO:0000259" key="2">
    <source>
        <dbReference type="Pfam" id="PF20408"/>
    </source>
</evidence>
<dbReference type="InterPro" id="IPR029058">
    <property type="entry name" value="AB_hydrolase_fold"/>
</dbReference>
<sequence>MQLLFHDRADAGRRLAQRLESFRGQDVIVLGVPRGGVPVAFEVAKALRAPLDVLVVRKLGVPFQPELAFGAIAEGGVRVINDPIVEQTALSAEEIGYVESAQQSELRRQIDLYRRGRDRIPLAGRVVLIIDDGFASGATAKAACRAAREQGVARIVLAAPVGSADVVAMLSSDADEVVCLETPTFYGYVTVGQGYRRFRRTSDDEVVALLDRAHTGYRQLVVSALDDPPVRDEEVRVPTGLVEVAGHLTVAENPRGIVVFAHGSGSSRHSPRNRYVAEVLNQAGLATLLFDLLTPAEEHNRANVFDIELLAARLVDVTGWLATQSDTASLPIGYFGASTGAAAALVAATDPRVTVAAVVSRGGRPDLAGGHLRDVVTPTLLIVGGRDELVLDLNQRAQAAIPGPCELTVVPGATHLFEEPGTLEQVAELARNWFIEHLSRTPADM</sequence>
<dbReference type="InterPro" id="IPR000836">
    <property type="entry name" value="PRTase_dom"/>
</dbReference>
<dbReference type="EMBL" id="JAIVFL010000001">
    <property type="protein sequence ID" value="MCI4674120.1"/>
    <property type="molecule type" value="Genomic_DNA"/>
</dbReference>
<dbReference type="InterPro" id="IPR029057">
    <property type="entry name" value="PRTase-like"/>
</dbReference>
<feature type="domain" description="KANL3/Tex30 alpha/beta hydrolase-like" evidence="2">
    <location>
        <begin position="256"/>
        <end position="420"/>
    </location>
</feature>
<keyword evidence="3" id="KW-0808">Transferase</keyword>
<evidence type="ECO:0000313" key="4">
    <source>
        <dbReference type="Proteomes" id="UP001139068"/>
    </source>
</evidence>